<name>A0A1V0RK11_9RHOB</name>
<keyword evidence="7 13" id="KW-0812">Transmembrane</keyword>
<evidence type="ECO:0000256" key="3">
    <source>
        <dbReference type="ARBA" id="ARBA00022426"/>
    </source>
</evidence>
<evidence type="ECO:0000256" key="1">
    <source>
        <dbReference type="ARBA" id="ARBA00002510"/>
    </source>
</evidence>
<dbReference type="GO" id="GO:0015099">
    <property type="term" value="F:nickel cation transmembrane transporter activity"/>
    <property type="evidence" value="ECO:0007669"/>
    <property type="project" value="UniProtKB-UniRule"/>
</dbReference>
<evidence type="ECO:0000256" key="5">
    <source>
        <dbReference type="ARBA" id="ARBA00022475"/>
    </source>
</evidence>
<feature type="transmembrane region" description="Helical" evidence="13">
    <location>
        <begin position="59"/>
        <end position="77"/>
    </location>
</feature>
<keyword evidence="5" id="KW-1003">Cell membrane</keyword>
<evidence type="ECO:0000256" key="4">
    <source>
        <dbReference type="ARBA" id="ARBA00022448"/>
    </source>
</evidence>
<feature type="compositionally biased region" description="Basic residues" evidence="14">
    <location>
        <begin position="170"/>
        <end position="184"/>
    </location>
</feature>
<keyword evidence="16" id="KW-1185">Reference proteome</keyword>
<feature type="transmembrane region" description="Helical" evidence="13">
    <location>
        <begin position="98"/>
        <end position="118"/>
    </location>
</feature>
<dbReference type="EMBL" id="CP020474">
    <property type="protein sequence ID" value="ARE82087.1"/>
    <property type="molecule type" value="Genomic_DNA"/>
</dbReference>
<dbReference type="Proteomes" id="UP000192273">
    <property type="component" value="Chromosome"/>
</dbReference>
<evidence type="ECO:0000256" key="8">
    <source>
        <dbReference type="ARBA" id="ARBA00022989"/>
    </source>
</evidence>
<comment type="similarity">
    <text evidence="13">Belongs to the NiCoT transporter (TC 2.A.52) family.</text>
</comment>
<keyword evidence="8 13" id="KW-1133">Transmembrane helix</keyword>
<feature type="transmembrane region" description="Helical" evidence="13">
    <location>
        <begin position="287"/>
        <end position="307"/>
    </location>
</feature>
<proteinExistence type="inferred from homology"/>
<keyword evidence="10" id="KW-0921">Nickel transport</keyword>
<dbReference type="GO" id="GO:0046583">
    <property type="term" value="F:monoatomic cation efflux transmembrane transporter activity"/>
    <property type="evidence" value="ECO:0007669"/>
    <property type="project" value="TreeGrafter"/>
</dbReference>
<feature type="transmembrane region" description="Helical" evidence="13">
    <location>
        <begin position="138"/>
        <end position="156"/>
    </location>
</feature>
<dbReference type="GO" id="GO:0006824">
    <property type="term" value="P:cobalt ion transport"/>
    <property type="evidence" value="ECO:0007669"/>
    <property type="project" value="UniProtKB-KW"/>
</dbReference>
<evidence type="ECO:0000256" key="14">
    <source>
        <dbReference type="SAM" id="MobiDB-lite"/>
    </source>
</evidence>
<evidence type="ECO:0000256" key="13">
    <source>
        <dbReference type="RuleBase" id="RU362101"/>
    </source>
</evidence>
<evidence type="ECO:0000313" key="15">
    <source>
        <dbReference type="EMBL" id="ARE82087.1"/>
    </source>
</evidence>
<dbReference type="AlphaFoldDB" id="A0A1V0RK11"/>
<keyword evidence="11 13" id="KW-0472">Membrane</keyword>
<dbReference type="Pfam" id="PF03824">
    <property type="entry name" value="NicO"/>
    <property type="match status" value="1"/>
</dbReference>
<dbReference type="OrthoDB" id="9812956at2"/>
<gene>
    <name evidence="15" type="ORF">ROSMUCSMR3_00583</name>
</gene>
<dbReference type="GO" id="GO:0010045">
    <property type="term" value="P:response to nickel cation"/>
    <property type="evidence" value="ECO:0007669"/>
    <property type="project" value="TreeGrafter"/>
</dbReference>
<feature type="transmembrane region" description="Helical" evidence="13">
    <location>
        <begin position="214"/>
        <end position="237"/>
    </location>
</feature>
<evidence type="ECO:0000256" key="2">
    <source>
        <dbReference type="ARBA" id="ARBA00004651"/>
    </source>
</evidence>
<comment type="subcellular location">
    <subcellularLocation>
        <location evidence="2 13">Cell membrane</location>
        <topology evidence="2 13">Multi-pass membrane protein</topology>
    </subcellularLocation>
</comment>
<evidence type="ECO:0000256" key="12">
    <source>
        <dbReference type="ARBA" id="ARBA00023285"/>
    </source>
</evidence>
<evidence type="ECO:0000256" key="7">
    <source>
        <dbReference type="ARBA" id="ARBA00022692"/>
    </source>
</evidence>
<protein>
    <recommendedName>
        <fullName evidence="13">Nickel/cobalt efflux system</fullName>
    </recommendedName>
</protein>
<dbReference type="KEGG" id="rmm:ROSMUCSMR3_00583"/>
<keyword evidence="9" id="KW-0406">Ion transport</keyword>
<dbReference type="RefSeq" id="WP_008282267.1">
    <property type="nucleotide sequence ID" value="NZ_CP020474.1"/>
</dbReference>
<feature type="region of interest" description="Disordered" evidence="14">
    <location>
        <begin position="170"/>
        <end position="193"/>
    </location>
</feature>
<sequence length="310" mass="32504">MRRPVLSLAALALAALVIWLWGFGGAAQVSTWARAGQAETQQAMARLLRALRAGEPGALAGLLGLCFAYGFFHAAGPGHGKILIGGYGMAARVSAFRLSLLALASSFAQAAAAVLLVYSGVFLFDLTRQHMTDLAEDIMAPASFAAIALVGLWLAFRGLRRWRASRPARHHDHHHHADHNHHNHHDHDAPCSSCGHKHGPTLAEAEAVTGWRDAAALIGAVAIRPCTGALFLLILTWRMDLDLAGILGAFAMGLGTASVTLAVALASVTLREGALARLAAGDTARALPLFEIAAGVIIAALSTHLMLGTL</sequence>
<keyword evidence="4 13" id="KW-0813">Transport</keyword>
<dbReference type="GO" id="GO:0032025">
    <property type="term" value="P:response to cobalt ion"/>
    <property type="evidence" value="ECO:0007669"/>
    <property type="project" value="TreeGrafter"/>
</dbReference>
<evidence type="ECO:0000256" key="10">
    <source>
        <dbReference type="ARBA" id="ARBA00023112"/>
    </source>
</evidence>
<keyword evidence="6" id="KW-0533">Nickel</keyword>
<dbReference type="PANTHER" id="PTHR40659">
    <property type="entry name" value="NICKEL/COBALT EFFLUX SYSTEM RCNA"/>
    <property type="match status" value="1"/>
</dbReference>
<dbReference type="GO" id="GO:0005886">
    <property type="term" value="C:plasma membrane"/>
    <property type="evidence" value="ECO:0007669"/>
    <property type="project" value="UniProtKB-SubCell"/>
</dbReference>
<evidence type="ECO:0000256" key="9">
    <source>
        <dbReference type="ARBA" id="ARBA00023065"/>
    </source>
</evidence>
<dbReference type="InterPro" id="IPR051224">
    <property type="entry name" value="NiCoT_RcnA"/>
</dbReference>
<organism evidence="15 16">
    <name type="scientific">Roseovarius mucosus</name>
    <dbReference type="NCBI Taxonomy" id="215743"/>
    <lineage>
        <taxon>Bacteria</taxon>
        <taxon>Pseudomonadati</taxon>
        <taxon>Pseudomonadota</taxon>
        <taxon>Alphaproteobacteria</taxon>
        <taxon>Rhodobacterales</taxon>
        <taxon>Roseobacteraceae</taxon>
        <taxon>Roseovarius</taxon>
    </lineage>
</organism>
<reference evidence="15 16" key="1">
    <citation type="submission" date="2017-03" db="EMBL/GenBank/DDBJ databases">
        <title>Genome Sequence of Roseovarius mucosus strain SMR3 Isolated from a culture of the Diatom Skeletonema marinoi.</title>
        <authorList>
            <person name="Topel M."/>
            <person name="Pinder M."/>
            <person name="Johansson O.N."/>
            <person name="Kourtchenko O."/>
            <person name="Godhe A."/>
            <person name="Clarke A.K."/>
        </authorList>
    </citation>
    <scope>NUCLEOTIDE SEQUENCE [LARGE SCALE GENOMIC DNA]</scope>
    <source>
        <strain evidence="15 16">SMR3</strain>
    </source>
</reference>
<evidence type="ECO:0000313" key="16">
    <source>
        <dbReference type="Proteomes" id="UP000192273"/>
    </source>
</evidence>
<comment type="function">
    <text evidence="1">Efflux system for nickel and cobalt.</text>
</comment>
<dbReference type="PANTHER" id="PTHR40659:SF1">
    <property type="entry name" value="NICKEL_COBALT EFFLUX SYSTEM RCNA"/>
    <property type="match status" value="1"/>
</dbReference>
<feature type="transmembrane region" description="Helical" evidence="13">
    <location>
        <begin position="243"/>
        <end position="266"/>
    </location>
</feature>
<evidence type="ECO:0000256" key="11">
    <source>
        <dbReference type="ARBA" id="ARBA00023136"/>
    </source>
</evidence>
<accession>A0A1V0RK11</accession>
<keyword evidence="12" id="KW-0170">Cobalt</keyword>
<keyword evidence="3" id="KW-0171">Cobalt transport</keyword>
<evidence type="ECO:0000256" key="6">
    <source>
        <dbReference type="ARBA" id="ARBA00022596"/>
    </source>
</evidence>
<dbReference type="InterPro" id="IPR011541">
    <property type="entry name" value="Ni/Co_transpt_high_affinity"/>
</dbReference>